<evidence type="ECO:0000313" key="2">
    <source>
        <dbReference type="EMBL" id="CTQ32054.1"/>
    </source>
</evidence>
<dbReference type="InterPro" id="IPR010093">
    <property type="entry name" value="SinI_DNA-bd"/>
</dbReference>
<sequence length="62" mass="7035">MTTERTDTPWMTSEQAAGYLSVSKGTMHNWRSKGAGPRYRTVGRIVRYHRDDLDAFLMEGAA</sequence>
<dbReference type="Pfam" id="PF12728">
    <property type="entry name" value="HTH_17"/>
    <property type="match status" value="1"/>
</dbReference>
<evidence type="ECO:0000259" key="1">
    <source>
        <dbReference type="Pfam" id="PF12728"/>
    </source>
</evidence>
<accession>A0A0M6XPV5</accession>
<gene>
    <name evidence="2" type="ORF">JAN5088_00815</name>
</gene>
<dbReference type="AlphaFoldDB" id="A0A0M6XPV5"/>
<dbReference type="Proteomes" id="UP000048908">
    <property type="component" value="Unassembled WGS sequence"/>
</dbReference>
<dbReference type="InterPro" id="IPR009061">
    <property type="entry name" value="DNA-bd_dom_put_sf"/>
</dbReference>
<organism evidence="2 3">
    <name type="scientific">Jannaschia rubra</name>
    <dbReference type="NCBI Taxonomy" id="282197"/>
    <lineage>
        <taxon>Bacteria</taxon>
        <taxon>Pseudomonadati</taxon>
        <taxon>Pseudomonadota</taxon>
        <taxon>Alphaproteobacteria</taxon>
        <taxon>Rhodobacterales</taxon>
        <taxon>Roseobacteraceae</taxon>
        <taxon>Jannaschia</taxon>
    </lineage>
</organism>
<evidence type="ECO:0000313" key="3">
    <source>
        <dbReference type="Proteomes" id="UP000048908"/>
    </source>
</evidence>
<protein>
    <submittedName>
        <fullName evidence="2">DNA binding domain, excisionase family</fullName>
    </submittedName>
</protein>
<dbReference type="STRING" id="282197.SAMN04488517_104179"/>
<dbReference type="RefSeq" id="WP_055681509.1">
    <property type="nucleotide sequence ID" value="NZ_CXPG01000012.1"/>
</dbReference>
<reference evidence="2 3" key="1">
    <citation type="submission" date="2015-07" db="EMBL/GenBank/DDBJ databases">
        <authorList>
            <person name="Noorani M."/>
        </authorList>
    </citation>
    <scope>NUCLEOTIDE SEQUENCE [LARGE SCALE GENOMIC DNA]</scope>
    <source>
        <strain evidence="2 3">CECT 5088</strain>
    </source>
</reference>
<dbReference type="OrthoDB" id="9806994at2"/>
<dbReference type="EMBL" id="CXPG01000012">
    <property type="protein sequence ID" value="CTQ32054.1"/>
    <property type="molecule type" value="Genomic_DNA"/>
</dbReference>
<keyword evidence="3" id="KW-1185">Reference proteome</keyword>
<dbReference type="SUPFAM" id="SSF46955">
    <property type="entry name" value="Putative DNA-binding domain"/>
    <property type="match status" value="1"/>
</dbReference>
<proteinExistence type="predicted"/>
<dbReference type="NCBIfam" id="TIGR01764">
    <property type="entry name" value="excise"/>
    <property type="match status" value="1"/>
</dbReference>
<name>A0A0M6XPV5_9RHOB</name>
<dbReference type="InterPro" id="IPR041657">
    <property type="entry name" value="HTH_17"/>
</dbReference>
<dbReference type="GO" id="GO:0003677">
    <property type="term" value="F:DNA binding"/>
    <property type="evidence" value="ECO:0007669"/>
    <property type="project" value="InterPro"/>
</dbReference>
<feature type="domain" description="Helix-turn-helix" evidence="1">
    <location>
        <begin position="10"/>
        <end position="59"/>
    </location>
</feature>